<dbReference type="NCBIfam" id="TIGR00125">
    <property type="entry name" value="cyt_tran_rel"/>
    <property type="match status" value="1"/>
</dbReference>
<sequence>MLVKEIKELRSTIKSWKREGLSVGFVPTMGALHEGHESLIKRAVEENDKVIVSVFVNPTQFGPNEDFDSYPRDINKDLEICLSAGANVVFNPEPSEMYYGDNSTSVSVSKLTDVLCGAKRPGHFDGVCLVVSKLLNIVTPDRAYFGEKDAQQVAVIKRMVRDLNIDVEIVACPIIREEDGLAKSSRNTYLSAEERKAALVLSRSLEIAKDTLKNGERDARKIKEFILNELNKEPLAKIDYVEIIDSDSLESVDIIERNILIPIAVFIGKTRLIDNFTFEIYTY</sequence>
<comment type="subcellular location">
    <subcellularLocation>
        <location evidence="8">Cytoplasm</location>
    </subcellularLocation>
</comment>
<dbReference type="InterPro" id="IPR014729">
    <property type="entry name" value="Rossmann-like_a/b/a_fold"/>
</dbReference>
<dbReference type="PANTHER" id="PTHR21299">
    <property type="entry name" value="CYTIDYLATE KINASE/PANTOATE-BETA-ALANINE LIGASE"/>
    <property type="match status" value="1"/>
</dbReference>
<keyword evidence="6 8" id="KW-0067">ATP-binding</keyword>
<evidence type="ECO:0000256" key="5">
    <source>
        <dbReference type="ARBA" id="ARBA00022741"/>
    </source>
</evidence>
<keyword evidence="3 8" id="KW-0436">Ligase</keyword>
<evidence type="ECO:0000256" key="4">
    <source>
        <dbReference type="ARBA" id="ARBA00022655"/>
    </source>
</evidence>
<protein>
    <recommendedName>
        <fullName evidence="8">Pantothenate synthetase</fullName>
        <shortName evidence="8">PS</shortName>
        <ecNumber evidence="8">6.3.2.1</ecNumber>
    </recommendedName>
    <alternativeName>
        <fullName evidence="8">Pantoate--beta-alanine ligase</fullName>
    </alternativeName>
    <alternativeName>
        <fullName evidence="8">Pantoate-activating enzyme</fullName>
    </alternativeName>
</protein>
<feature type="binding site" evidence="8">
    <location>
        <position position="60"/>
    </location>
    <ligand>
        <name>(R)-pantoate</name>
        <dbReference type="ChEBI" id="CHEBI:15980"/>
    </ligand>
</feature>
<dbReference type="PANTHER" id="PTHR21299:SF1">
    <property type="entry name" value="PANTOATE--BETA-ALANINE LIGASE"/>
    <property type="match status" value="1"/>
</dbReference>
<dbReference type="Proteomes" id="UP000656077">
    <property type="component" value="Unassembled WGS sequence"/>
</dbReference>
<dbReference type="Gene3D" id="3.30.1300.10">
    <property type="entry name" value="Pantoate-beta-alanine ligase, C-terminal domain"/>
    <property type="match status" value="1"/>
</dbReference>
<dbReference type="GO" id="GO:0005829">
    <property type="term" value="C:cytosol"/>
    <property type="evidence" value="ECO:0007669"/>
    <property type="project" value="TreeGrafter"/>
</dbReference>
<comment type="subunit">
    <text evidence="8">Homodimer.</text>
</comment>
<dbReference type="InterPro" id="IPR003721">
    <property type="entry name" value="Pantoate_ligase"/>
</dbReference>
<dbReference type="RefSeq" id="WP_160359890.1">
    <property type="nucleotide sequence ID" value="NZ_WSRQ01000025.1"/>
</dbReference>
<reference evidence="9" key="1">
    <citation type="submission" date="2019-12" db="EMBL/GenBank/DDBJ databases">
        <title>Microbes associate with the intestines of laboratory mice.</title>
        <authorList>
            <person name="Navarre W."/>
            <person name="Wong E."/>
        </authorList>
    </citation>
    <scope>NUCLEOTIDE SEQUENCE</scope>
    <source>
        <strain evidence="9">NM79_F5</strain>
    </source>
</reference>
<dbReference type="NCBIfam" id="TIGR00018">
    <property type="entry name" value="panC"/>
    <property type="match status" value="1"/>
</dbReference>
<dbReference type="InterPro" id="IPR004821">
    <property type="entry name" value="Cyt_trans-like"/>
</dbReference>
<dbReference type="FunFam" id="3.40.50.620:FF:000013">
    <property type="entry name" value="Pantothenate synthetase"/>
    <property type="match status" value="1"/>
</dbReference>
<dbReference type="GO" id="GO:0004592">
    <property type="term" value="F:pantoate-beta-alanine ligase activity"/>
    <property type="evidence" value="ECO:0007669"/>
    <property type="project" value="UniProtKB-UniRule"/>
</dbReference>
<comment type="pathway">
    <text evidence="1 8">Cofactor biosynthesis; (R)-pantothenate biosynthesis; (R)-pantothenate from (R)-pantoate and beta-alanine: step 1/1.</text>
</comment>
<dbReference type="FunFam" id="3.30.1300.10:FF:000001">
    <property type="entry name" value="Pantothenate synthetase"/>
    <property type="match status" value="1"/>
</dbReference>
<dbReference type="GO" id="GO:0005524">
    <property type="term" value="F:ATP binding"/>
    <property type="evidence" value="ECO:0007669"/>
    <property type="project" value="UniProtKB-KW"/>
</dbReference>
<dbReference type="SUPFAM" id="SSF52374">
    <property type="entry name" value="Nucleotidylyl transferase"/>
    <property type="match status" value="1"/>
</dbReference>
<feature type="binding site" evidence="8">
    <location>
        <begin position="183"/>
        <end position="186"/>
    </location>
    <ligand>
        <name>ATP</name>
        <dbReference type="ChEBI" id="CHEBI:30616"/>
    </ligand>
</feature>
<dbReference type="Pfam" id="PF02569">
    <property type="entry name" value="Pantoate_ligase"/>
    <property type="match status" value="1"/>
</dbReference>
<keyword evidence="4 8" id="KW-0566">Pantothenate biosynthesis</keyword>
<gene>
    <name evidence="8" type="primary">panC</name>
    <name evidence="9" type="ORF">GKZ28_15450</name>
</gene>
<comment type="similarity">
    <text evidence="2 8">Belongs to the pantothenate synthetase family.</text>
</comment>
<comment type="catalytic activity">
    <reaction evidence="7 8">
        <text>(R)-pantoate + beta-alanine + ATP = (R)-pantothenate + AMP + diphosphate + H(+)</text>
        <dbReference type="Rhea" id="RHEA:10912"/>
        <dbReference type="ChEBI" id="CHEBI:15378"/>
        <dbReference type="ChEBI" id="CHEBI:15980"/>
        <dbReference type="ChEBI" id="CHEBI:29032"/>
        <dbReference type="ChEBI" id="CHEBI:30616"/>
        <dbReference type="ChEBI" id="CHEBI:33019"/>
        <dbReference type="ChEBI" id="CHEBI:57966"/>
        <dbReference type="ChEBI" id="CHEBI:456215"/>
        <dbReference type="EC" id="6.3.2.1"/>
    </reaction>
</comment>
<dbReference type="InterPro" id="IPR042176">
    <property type="entry name" value="Pantoate_ligase_C"/>
</dbReference>
<evidence type="ECO:0000256" key="8">
    <source>
        <dbReference type="HAMAP-Rule" id="MF_00158"/>
    </source>
</evidence>
<dbReference type="Gene3D" id="3.40.50.620">
    <property type="entry name" value="HUPs"/>
    <property type="match status" value="1"/>
</dbReference>
<feature type="binding site" evidence="8">
    <location>
        <position position="175"/>
    </location>
    <ligand>
        <name>ATP</name>
        <dbReference type="ChEBI" id="CHEBI:30616"/>
    </ligand>
</feature>
<evidence type="ECO:0000256" key="2">
    <source>
        <dbReference type="ARBA" id="ARBA00009256"/>
    </source>
</evidence>
<name>A0A964RP67_9CLOT</name>
<dbReference type="EC" id="6.3.2.1" evidence="8"/>
<evidence type="ECO:0000313" key="10">
    <source>
        <dbReference type="Proteomes" id="UP000656077"/>
    </source>
</evidence>
<dbReference type="HAMAP" id="MF_00158">
    <property type="entry name" value="PanC"/>
    <property type="match status" value="1"/>
</dbReference>
<comment type="miscellaneous">
    <text evidence="8">The reaction proceeds by a bi uni uni bi ping pong mechanism.</text>
</comment>
<evidence type="ECO:0000256" key="7">
    <source>
        <dbReference type="ARBA" id="ARBA00048258"/>
    </source>
</evidence>
<evidence type="ECO:0000256" key="3">
    <source>
        <dbReference type="ARBA" id="ARBA00022598"/>
    </source>
</evidence>
<evidence type="ECO:0000256" key="1">
    <source>
        <dbReference type="ARBA" id="ARBA00004990"/>
    </source>
</evidence>
<evidence type="ECO:0000256" key="6">
    <source>
        <dbReference type="ARBA" id="ARBA00022840"/>
    </source>
</evidence>
<dbReference type="GO" id="GO:0015940">
    <property type="term" value="P:pantothenate biosynthetic process"/>
    <property type="evidence" value="ECO:0007669"/>
    <property type="project" value="UniProtKB-UniRule"/>
</dbReference>
<dbReference type="CDD" id="cd00560">
    <property type="entry name" value="PanC"/>
    <property type="match status" value="1"/>
</dbReference>
<dbReference type="AlphaFoldDB" id="A0A964RP67"/>
<dbReference type="EMBL" id="WSRQ01000025">
    <property type="protein sequence ID" value="MVX65085.1"/>
    <property type="molecule type" value="Genomic_DNA"/>
</dbReference>
<proteinExistence type="inferred from homology"/>
<comment type="caution">
    <text evidence="9">The sequence shown here is derived from an EMBL/GenBank/DDBJ whole genome shotgun (WGS) entry which is preliminary data.</text>
</comment>
<keyword evidence="8" id="KW-0963">Cytoplasm</keyword>
<keyword evidence="5 8" id="KW-0547">Nucleotide-binding</keyword>
<evidence type="ECO:0000313" key="9">
    <source>
        <dbReference type="EMBL" id="MVX65085.1"/>
    </source>
</evidence>
<feature type="binding site" evidence="8">
    <location>
        <position position="60"/>
    </location>
    <ligand>
        <name>beta-alanine</name>
        <dbReference type="ChEBI" id="CHEBI:57966"/>
    </ligand>
</feature>
<feature type="active site" description="Proton donor" evidence="8">
    <location>
        <position position="36"/>
    </location>
</feature>
<comment type="function">
    <text evidence="8">Catalyzes the condensation of pantoate with beta-alanine in an ATP-dependent reaction via a pantoyl-adenylate intermediate.</text>
</comment>
<accession>A0A964RP67</accession>
<feature type="binding site" evidence="8">
    <location>
        <begin position="29"/>
        <end position="36"/>
    </location>
    <ligand>
        <name>ATP</name>
        <dbReference type="ChEBI" id="CHEBI:30616"/>
    </ligand>
</feature>
<organism evidence="9 10">
    <name type="scientific">Clostridium chromiireducens</name>
    <dbReference type="NCBI Taxonomy" id="225345"/>
    <lineage>
        <taxon>Bacteria</taxon>
        <taxon>Bacillati</taxon>
        <taxon>Bacillota</taxon>
        <taxon>Clostridia</taxon>
        <taxon>Eubacteriales</taxon>
        <taxon>Clostridiaceae</taxon>
        <taxon>Clostridium</taxon>
    </lineage>
</organism>
<feature type="binding site" evidence="8">
    <location>
        <begin position="146"/>
        <end position="149"/>
    </location>
    <ligand>
        <name>ATP</name>
        <dbReference type="ChEBI" id="CHEBI:30616"/>
    </ligand>
</feature>
<feature type="binding site" evidence="8">
    <location>
        <position position="152"/>
    </location>
    <ligand>
        <name>(R)-pantoate</name>
        <dbReference type="ChEBI" id="CHEBI:15980"/>
    </ligand>
</feature>